<name>A0A4T0BPW4_AURPU</name>
<comment type="caution">
    <text evidence="2">The sequence shown here is derived from an EMBL/GenBank/DDBJ whole genome shotgun (WGS) entry which is preliminary data.</text>
</comment>
<proteinExistence type="predicted"/>
<feature type="region of interest" description="Disordered" evidence="1">
    <location>
        <begin position="111"/>
        <end position="140"/>
    </location>
</feature>
<reference evidence="2 3" key="1">
    <citation type="submission" date="2018-10" db="EMBL/GenBank/DDBJ databases">
        <title>Fifty Aureobasidium pullulans genomes reveal a recombining polyextremotolerant generalist.</title>
        <authorList>
            <person name="Gostincar C."/>
            <person name="Turk M."/>
            <person name="Zajc J."/>
            <person name="Gunde-Cimerman N."/>
        </authorList>
    </citation>
    <scope>NUCLEOTIDE SEQUENCE [LARGE SCALE GENOMIC DNA]</scope>
    <source>
        <strain evidence="2 3">EXF-1645</strain>
    </source>
</reference>
<sequence length="306" mass="34661">MPVVTKVYGVEQGAPWVVHEVFVSDPQPLTPHPVLTFLKKPVSDSNYPSRNRSPHQNTFQTSSKTTEGLAFKFPLTVTFPEHQSVNQLGNRRTEELYDQASSYLKNQRLVPDTKSRRVASQTSISARRTPAPPTTTTMAPRGLTNEEIEEDLVTMGLRLRTKKRKRSSAILPWRRRLLRVKASAPDQFRIKTISGLIYEVKETKSPPREANKDFYDLFPAPSSTSQLLSRAYQLFITDPPVVLARNNVELVSWLALHSSELRPPSQQRPTVKGLSNLTRRSQLGNPMTNLPSPEERMAMIELLHNV</sequence>
<feature type="region of interest" description="Disordered" evidence="1">
    <location>
        <begin position="262"/>
        <end position="291"/>
    </location>
</feature>
<evidence type="ECO:0000256" key="1">
    <source>
        <dbReference type="SAM" id="MobiDB-lite"/>
    </source>
</evidence>
<dbReference type="AlphaFoldDB" id="A0A4T0BPW4"/>
<gene>
    <name evidence="2" type="ORF">D6C78_07459</name>
</gene>
<accession>A0A4T0BPW4</accession>
<feature type="compositionally biased region" description="Polar residues" evidence="1">
    <location>
        <begin position="264"/>
        <end position="291"/>
    </location>
</feature>
<dbReference type="Proteomes" id="UP000308724">
    <property type="component" value="Unassembled WGS sequence"/>
</dbReference>
<feature type="region of interest" description="Disordered" evidence="1">
    <location>
        <begin position="43"/>
        <end position="65"/>
    </location>
</feature>
<feature type="compositionally biased region" description="Low complexity" evidence="1">
    <location>
        <begin position="126"/>
        <end position="140"/>
    </location>
</feature>
<dbReference type="EMBL" id="QZBZ01000189">
    <property type="protein sequence ID" value="TIA33562.1"/>
    <property type="molecule type" value="Genomic_DNA"/>
</dbReference>
<evidence type="ECO:0000313" key="2">
    <source>
        <dbReference type="EMBL" id="TIA33562.1"/>
    </source>
</evidence>
<organism evidence="2 3">
    <name type="scientific">Aureobasidium pullulans</name>
    <name type="common">Black yeast</name>
    <name type="synonym">Pullularia pullulans</name>
    <dbReference type="NCBI Taxonomy" id="5580"/>
    <lineage>
        <taxon>Eukaryota</taxon>
        <taxon>Fungi</taxon>
        <taxon>Dikarya</taxon>
        <taxon>Ascomycota</taxon>
        <taxon>Pezizomycotina</taxon>
        <taxon>Dothideomycetes</taxon>
        <taxon>Dothideomycetidae</taxon>
        <taxon>Dothideales</taxon>
        <taxon>Saccotheciaceae</taxon>
        <taxon>Aureobasidium</taxon>
    </lineage>
</organism>
<protein>
    <submittedName>
        <fullName evidence="2">Uncharacterized protein</fullName>
    </submittedName>
</protein>
<evidence type="ECO:0000313" key="3">
    <source>
        <dbReference type="Proteomes" id="UP000308724"/>
    </source>
</evidence>